<gene>
    <name evidence="7" type="ORF">PG994_003108</name>
</gene>
<evidence type="ECO:0000313" key="7">
    <source>
        <dbReference type="EMBL" id="KAK8079301.1"/>
    </source>
</evidence>
<keyword evidence="8" id="KW-1185">Reference proteome</keyword>
<evidence type="ECO:0000256" key="3">
    <source>
        <dbReference type="ARBA" id="ARBA00023125"/>
    </source>
</evidence>
<comment type="subcellular location">
    <subcellularLocation>
        <location evidence="1">Nucleus</location>
    </subcellularLocation>
</comment>
<dbReference type="PANTHER" id="PTHR31845">
    <property type="entry name" value="FINGER DOMAIN PROTEIN, PUTATIVE-RELATED"/>
    <property type="match status" value="1"/>
</dbReference>
<dbReference type="PANTHER" id="PTHR31845:SF32">
    <property type="entry name" value="MISCELLANEOUS ZN(II)2CYS6 TRANSCRIPTION FACTOR (EUROFUNG)-RELATED"/>
    <property type="match status" value="1"/>
</dbReference>
<accession>A0ABR1W742</accession>
<evidence type="ECO:0000256" key="4">
    <source>
        <dbReference type="ARBA" id="ARBA00023163"/>
    </source>
</evidence>
<evidence type="ECO:0000313" key="8">
    <source>
        <dbReference type="Proteomes" id="UP001480595"/>
    </source>
</evidence>
<evidence type="ECO:0000256" key="2">
    <source>
        <dbReference type="ARBA" id="ARBA00023015"/>
    </source>
</evidence>
<proteinExistence type="predicted"/>
<dbReference type="InterPro" id="IPR051089">
    <property type="entry name" value="prtT"/>
</dbReference>
<keyword evidence="4" id="KW-0804">Transcription</keyword>
<keyword evidence="2" id="KW-0805">Transcription regulation</keyword>
<dbReference type="GeneID" id="92087580"/>
<sequence>MGGGCVRCRRLNRPCVPGEFSRKTAAQKKHDPVGRLAQLESKLDDLICALSSERATPLDAPSSTASDLANRNASSTPQQQRAGATVGFTPSAVPSDITPVTPPPQAQATDLSGSDFPPDVEECLHTFCHQMLRYFPFMCPPTDLGWVRRERPFLLLCICATSSKSIPTRAALGSRIKRIVADRLILDSYGTVNLDLLLGLLTFLAWGHGSLLKGGLSSFSRFAQLAMLVVLELRLNRQPTEETNMLSISRNNNSSMRSSELFSNILRPRDHTLEERRAVLGCFYISAVMSSYFGQIDALQWTAYMEEGLTVLHRSKECVTDESFVHQIRLQLLSREVGNVLRQTAPPHFYLKAFQSKLDGAKSTISQSLQSDGASIPCNNPTFGHR</sequence>
<dbReference type="Proteomes" id="UP001480595">
    <property type="component" value="Unassembled WGS sequence"/>
</dbReference>
<keyword evidence="3" id="KW-0238">DNA-binding</keyword>
<protein>
    <submittedName>
        <fullName evidence="7">Uncharacterized protein</fullName>
    </submittedName>
</protein>
<keyword evidence="5" id="KW-0539">Nucleus</keyword>
<name>A0ABR1W742_9PEZI</name>
<evidence type="ECO:0000256" key="5">
    <source>
        <dbReference type="ARBA" id="ARBA00023242"/>
    </source>
</evidence>
<organism evidence="7 8">
    <name type="scientific">Apiospora phragmitis</name>
    <dbReference type="NCBI Taxonomy" id="2905665"/>
    <lineage>
        <taxon>Eukaryota</taxon>
        <taxon>Fungi</taxon>
        <taxon>Dikarya</taxon>
        <taxon>Ascomycota</taxon>
        <taxon>Pezizomycotina</taxon>
        <taxon>Sordariomycetes</taxon>
        <taxon>Xylariomycetidae</taxon>
        <taxon>Amphisphaeriales</taxon>
        <taxon>Apiosporaceae</taxon>
        <taxon>Apiospora</taxon>
    </lineage>
</organism>
<feature type="compositionally biased region" description="Polar residues" evidence="6">
    <location>
        <begin position="61"/>
        <end position="82"/>
    </location>
</feature>
<reference evidence="7 8" key="1">
    <citation type="submission" date="2023-01" db="EMBL/GenBank/DDBJ databases">
        <title>Analysis of 21 Apiospora genomes using comparative genomics revels a genus with tremendous synthesis potential of carbohydrate active enzymes and secondary metabolites.</title>
        <authorList>
            <person name="Sorensen T."/>
        </authorList>
    </citation>
    <scope>NUCLEOTIDE SEQUENCE [LARGE SCALE GENOMIC DNA]</scope>
    <source>
        <strain evidence="7 8">CBS 135458</strain>
    </source>
</reference>
<evidence type="ECO:0000256" key="6">
    <source>
        <dbReference type="SAM" id="MobiDB-lite"/>
    </source>
</evidence>
<comment type="caution">
    <text evidence="7">The sequence shown here is derived from an EMBL/GenBank/DDBJ whole genome shotgun (WGS) entry which is preliminary data.</text>
</comment>
<feature type="region of interest" description="Disordered" evidence="6">
    <location>
        <begin position="57"/>
        <end position="113"/>
    </location>
</feature>
<dbReference type="EMBL" id="JAQQWL010000003">
    <property type="protein sequence ID" value="KAK8079301.1"/>
    <property type="molecule type" value="Genomic_DNA"/>
</dbReference>
<dbReference type="RefSeq" id="XP_066720372.1">
    <property type="nucleotide sequence ID" value="XM_066854517.1"/>
</dbReference>
<evidence type="ECO:0000256" key="1">
    <source>
        <dbReference type="ARBA" id="ARBA00004123"/>
    </source>
</evidence>